<dbReference type="EMBL" id="PGXC01000006">
    <property type="protein sequence ID" value="PKK90280.1"/>
    <property type="molecule type" value="Genomic_DNA"/>
</dbReference>
<dbReference type="GO" id="GO:0032993">
    <property type="term" value="C:protein-DNA complex"/>
    <property type="evidence" value="ECO:0007669"/>
    <property type="project" value="TreeGrafter"/>
</dbReference>
<protein>
    <submittedName>
        <fullName evidence="8">Two-component system response regulator</fullName>
    </submittedName>
</protein>
<dbReference type="Gene3D" id="3.40.50.2300">
    <property type="match status" value="1"/>
</dbReference>
<keyword evidence="2" id="KW-0902">Two-component regulatory system</keyword>
<accession>A0A2N1PPL5</accession>
<organism evidence="8 9">
    <name type="scientific">Candidatus Wallbacteria bacterium HGW-Wallbacteria-1</name>
    <dbReference type="NCBI Taxonomy" id="2013854"/>
    <lineage>
        <taxon>Bacteria</taxon>
        <taxon>Candidatus Walliibacteriota</taxon>
    </lineage>
</organism>
<dbReference type="GO" id="GO:0005829">
    <property type="term" value="C:cytosol"/>
    <property type="evidence" value="ECO:0007669"/>
    <property type="project" value="TreeGrafter"/>
</dbReference>
<comment type="caution">
    <text evidence="8">The sequence shown here is derived from an EMBL/GenBank/DDBJ whole genome shotgun (WGS) entry which is preliminary data.</text>
</comment>
<dbReference type="Proteomes" id="UP000233256">
    <property type="component" value="Unassembled WGS sequence"/>
</dbReference>
<dbReference type="InterPro" id="IPR039420">
    <property type="entry name" value="WalR-like"/>
</dbReference>
<dbReference type="AlphaFoldDB" id="A0A2N1PPL5"/>
<keyword evidence="4" id="KW-0238">DNA-binding</keyword>
<evidence type="ECO:0000256" key="6">
    <source>
        <dbReference type="PROSITE-ProRule" id="PRU00169"/>
    </source>
</evidence>
<gene>
    <name evidence="8" type="ORF">CVV64_09955</name>
</gene>
<dbReference type="GO" id="GO:0006355">
    <property type="term" value="P:regulation of DNA-templated transcription"/>
    <property type="evidence" value="ECO:0007669"/>
    <property type="project" value="TreeGrafter"/>
</dbReference>
<feature type="domain" description="Response regulatory" evidence="7">
    <location>
        <begin position="12"/>
        <end position="128"/>
    </location>
</feature>
<keyword evidence="3" id="KW-0805">Transcription regulation</keyword>
<dbReference type="PROSITE" id="PS50110">
    <property type="entry name" value="RESPONSE_REGULATORY"/>
    <property type="match status" value="1"/>
</dbReference>
<evidence type="ECO:0000256" key="2">
    <source>
        <dbReference type="ARBA" id="ARBA00023012"/>
    </source>
</evidence>
<evidence type="ECO:0000256" key="4">
    <source>
        <dbReference type="ARBA" id="ARBA00023125"/>
    </source>
</evidence>
<dbReference type="Pfam" id="PF00072">
    <property type="entry name" value="Response_reg"/>
    <property type="match status" value="1"/>
</dbReference>
<evidence type="ECO:0000313" key="8">
    <source>
        <dbReference type="EMBL" id="PKK90280.1"/>
    </source>
</evidence>
<evidence type="ECO:0000256" key="1">
    <source>
        <dbReference type="ARBA" id="ARBA00022553"/>
    </source>
</evidence>
<evidence type="ECO:0000256" key="3">
    <source>
        <dbReference type="ARBA" id="ARBA00023015"/>
    </source>
</evidence>
<dbReference type="InterPro" id="IPR011006">
    <property type="entry name" value="CheY-like_superfamily"/>
</dbReference>
<evidence type="ECO:0000259" key="7">
    <source>
        <dbReference type="PROSITE" id="PS50110"/>
    </source>
</evidence>
<dbReference type="PANTHER" id="PTHR48111">
    <property type="entry name" value="REGULATOR OF RPOS"/>
    <property type="match status" value="1"/>
</dbReference>
<keyword evidence="5" id="KW-0804">Transcription</keyword>
<dbReference type="SUPFAM" id="SSF52172">
    <property type="entry name" value="CheY-like"/>
    <property type="match status" value="1"/>
</dbReference>
<dbReference type="SMART" id="SM00448">
    <property type="entry name" value="REC"/>
    <property type="match status" value="1"/>
</dbReference>
<dbReference type="GO" id="GO:0000976">
    <property type="term" value="F:transcription cis-regulatory region binding"/>
    <property type="evidence" value="ECO:0007669"/>
    <property type="project" value="TreeGrafter"/>
</dbReference>
<name>A0A2N1PPL5_9BACT</name>
<dbReference type="InterPro" id="IPR001789">
    <property type="entry name" value="Sig_transdc_resp-reg_receiver"/>
</dbReference>
<sequence>MNSSEFPDNCPKILVIDDEPAVRLSLTAYLEDMDYRVANCGSGSEALAMIRDFHFDIAIVDLRLPDVPGDLLISRMHEESPDTRFLIHTGSSSFTINSDLLSIGMAMSDVFLKPLADLAPLSNAIESLLRQIDANSV</sequence>
<dbReference type="GO" id="GO:0000156">
    <property type="term" value="F:phosphorelay response regulator activity"/>
    <property type="evidence" value="ECO:0007669"/>
    <property type="project" value="TreeGrafter"/>
</dbReference>
<keyword evidence="1 6" id="KW-0597">Phosphoprotein</keyword>
<reference evidence="8 9" key="1">
    <citation type="journal article" date="2017" name="ISME J.">
        <title>Potential for microbial H2 and metal transformations associated with novel bacteria and archaea in deep terrestrial subsurface sediments.</title>
        <authorList>
            <person name="Hernsdorf A.W."/>
            <person name="Amano Y."/>
            <person name="Miyakawa K."/>
            <person name="Ise K."/>
            <person name="Suzuki Y."/>
            <person name="Anantharaman K."/>
            <person name="Probst A."/>
            <person name="Burstein D."/>
            <person name="Thomas B.C."/>
            <person name="Banfield J.F."/>
        </authorList>
    </citation>
    <scope>NUCLEOTIDE SEQUENCE [LARGE SCALE GENOMIC DNA]</scope>
    <source>
        <strain evidence="8">HGW-Wallbacteria-1</strain>
    </source>
</reference>
<evidence type="ECO:0000256" key="5">
    <source>
        <dbReference type="ARBA" id="ARBA00023163"/>
    </source>
</evidence>
<proteinExistence type="predicted"/>
<feature type="modified residue" description="4-aspartylphosphate" evidence="6">
    <location>
        <position position="61"/>
    </location>
</feature>
<evidence type="ECO:0000313" key="9">
    <source>
        <dbReference type="Proteomes" id="UP000233256"/>
    </source>
</evidence>
<dbReference type="PANTHER" id="PTHR48111:SF1">
    <property type="entry name" value="TWO-COMPONENT RESPONSE REGULATOR ORR33"/>
    <property type="match status" value="1"/>
</dbReference>